<dbReference type="RefSeq" id="WP_268187035.1">
    <property type="nucleotide sequence ID" value="NZ_CP113361.1"/>
</dbReference>
<evidence type="ECO:0000313" key="5">
    <source>
        <dbReference type="Proteomes" id="UP001163096"/>
    </source>
</evidence>
<dbReference type="InterPro" id="IPR000601">
    <property type="entry name" value="PKD_dom"/>
</dbReference>
<dbReference type="SMART" id="SM00710">
    <property type="entry name" value="PbH1"/>
    <property type="match status" value="15"/>
</dbReference>
<feature type="domain" description="PKD" evidence="3">
    <location>
        <begin position="2579"/>
        <end position="2662"/>
    </location>
</feature>
<dbReference type="FunFam" id="2.60.40.10:FF:000270">
    <property type="entry name" value="Cell surface protein"/>
    <property type="match status" value="3"/>
</dbReference>
<dbReference type="PROSITE" id="PS50093">
    <property type="entry name" value="PKD"/>
    <property type="match status" value="3"/>
</dbReference>
<dbReference type="InterPro" id="IPR013783">
    <property type="entry name" value="Ig-like_fold"/>
</dbReference>
<reference evidence="4" key="1">
    <citation type="submission" date="2022-11" db="EMBL/GenBank/DDBJ databases">
        <title>Complete genome sequence of Methanogenium organophilum DSM 3596.</title>
        <authorList>
            <person name="Chen S.-C."/>
            <person name="Lai S.-J."/>
            <person name="You Y.-T."/>
        </authorList>
    </citation>
    <scope>NUCLEOTIDE SEQUENCE</scope>
    <source>
        <strain evidence="4">DSM 3596</strain>
    </source>
</reference>
<organism evidence="4 5">
    <name type="scientific">Methanogenium organophilum</name>
    <dbReference type="NCBI Taxonomy" id="2199"/>
    <lineage>
        <taxon>Archaea</taxon>
        <taxon>Methanobacteriati</taxon>
        <taxon>Methanobacteriota</taxon>
        <taxon>Stenosarchaea group</taxon>
        <taxon>Methanomicrobia</taxon>
        <taxon>Methanomicrobiales</taxon>
        <taxon>Methanomicrobiaceae</taxon>
        <taxon>Methanogenium</taxon>
    </lineage>
</organism>
<dbReference type="Gene3D" id="2.60.40.1130">
    <property type="entry name" value="Rab geranylgeranyltransferase alpha-subunit, insert domain"/>
    <property type="match status" value="12"/>
</dbReference>
<proteinExistence type="predicted"/>
<dbReference type="Proteomes" id="UP001163096">
    <property type="component" value="Chromosome"/>
</dbReference>
<dbReference type="PANTHER" id="PTHR36194">
    <property type="entry name" value="S-LAYER-LIKE PROTEIN"/>
    <property type="match status" value="1"/>
</dbReference>
<dbReference type="SUPFAM" id="SSF49299">
    <property type="entry name" value="PKD domain"/>
    <property type="match status" value="3"/>
</dbReference>
<dbReference type="InterPro" id="IPR006626">
    <property type="entry name" value="PbH1"/>
</dbReference>
<keyword evidence="2" id="KW-0472">Membrane</keyword>
<dbReference type="CDD" id="cd00146">
    <property type="entry name" value="PKD"/>
    <property type="match status" value="3"/>
</dbReference>
<keyword evidence="2" id="KW-0812">Transmembrane</keyword>
<dbReference type="InterPro" id="IPR022409">
    <property type="entry name" value="PKD/Chitinase_dom"/>
</dbReference>
<dbReference type="SUPFAM" id="SSF49464">
    <property type="entry name" value="Carboxypeptidase regulatory domain-like"/>
    <property type="match status" value="2"/>
</dbReference>
<dbReference type="InterPro" id="IPR035986">
    <property type="entry name" value="PKD_dom_sf"/>
</dbReference>
<evidence type="ECO:0000256" key="2">
    <source>
        <dbReference type="SAM" id="Phobius"/>
    </source>
</evidence>
<sequence>MPAAAYSGGSGTSDDPYKISTEDDLIDLSTDSANWVSGTYFILTNDIALASSPTETIGNSTSGYYFTGNFDGQGYTISNFTMARDGNYAGLFGYVGSGVEIKDLRIETGPEGVTGGIYSYIGVLAGYAGQITITNCSVSGSITGANQLGGLVGYINSGTLTNCSADVDVTGGSEIGGLVGRPGSCNFLNCYATGDVSSSSSSSNSIGGFAGWAYNSNMVNCYAMGDVTASGSSVGGFAGEVGHSSGTCTLVDCYATGDVNAASSSASSVGGLVGIIIAGSDTTLWDCFAAGTVVSGGSGYGGLVGDSSGSIGNCYRYTVGDNDVGIYESNRSRFMDSGFITGTTGNGLNWSAGSIAATEDVSKVWRVSDYKFQYPIFQRQGSGDLRVNSTPDSATVYVNGVNTEETTNVTFTGQPAGGEYTVTVVRAGCNPVLRDVTVVNHETTLVDVTLQEITLWNVSAISGAGNYSEVLEIPAISDGDTVRIWGMNGHTYEGGFTINAANVTIRQWEGSPVRPLLTNTSQTAPAITISADNTTLQGLHIYGNTYAGAGAGVQALGTVGSHLQGLNINDCVFTGNEVSTGDSEDSGGAVSITYVDDSSITDTTFSGNTAGTFGGGVSFYGSDDAAVTDVTFTNNNANYGGGCYFEQSDSPQITGTTYTENTANDNGGGCYFISSSFADIQDTTFTRNTGTVGGGSQFYNSGSAEIANTEYTDNTATNYGGGSCFTGSANAVITGSTFSGNTATNRGGACYFSNSDNAVITDTTYTGNTAATEGGGCYLVSGSDDAAFTDISAEDSSGDDFSVQADCTGVTFTNLTFRKDVDTSVSFTFAGAMQISGVTGTPLAAPSGYANISHFVNVTAPNWMLLNISYRDDDVAAVNASELSMWHTNDDTWGEVAGTNGVNTAEKYVYARLEGLSTSQTIAPLANVTGTLQINTTPSEGWIWIDGVNRSVQTNATVGGIAPDIDHNVTVVLDKYYTALNESVNVSRYETTDVFFALSHETGGLQINSTPAGASIYLNNSLSGVTNTSLSDLDTGTYNVTVVLDDYETAVNESVTVTNNETTLVTFDLLHHTGNLRINSTPSGATIYLNGTASGVTNTTLSGVDTGTYNVTVERTGLAPLSRNVILSAGETKEELFAFPRYSGGNGTAESPYWINTSSDIEELVTFSEDWTGKHFAVGSDICLSSGQPSGPIGNSTLPFAGTFDGNGYTITNLTIAQSGIDSVGLFGRAGAGAVIVDVSVETTDDGVRGNNHVGVLVGQNDAGSRISGCHAAGTVFGVMNTGGLVGYNPGTIENCSATTGVTGSDKHAGGLVGQNCGSISVSYATGDAYAPSYANGGLVGWNNDGDIINCYATGDASGDAYDVGGLAGTNENGGTIVNCYATGNATAAIGDAGGLVGLNRYSAAITNSFATGTAVAAVVGTAGGFLGHNDAASYTNCYRATAGGSGLGILVPDTTQFRDYDFLTGAEGSGLAWSAGIISTEADSSKIWKVFTYKGQYPIFQSQPFGTGTISVTSTPDGASVTLNGVDTVQVTDTTFPDMPEGIYNVTVVLDDYETAVNESVTVTNNATTLVTFDLVHQTGDLQIYSTPSGASIYLDGVLNASVTNTMLSGLDTGNYNVTVVKDGYDTQMETVTVIKDSTEWVSFTLVQQVGTLQVNSTPTNASISLNEVSTGEFTNFTFTEKPVGVYNVTVVKDGYDTQTETVNLTKDATELVDFTLVQQVGTLQVNSTPTNASIYLNDVATGEFTNFTFTEKPVGEYNVTVVMDGYDSQTETVTLTKDATERVSFTLVQQVGTLQVYSTPSNASIYLNDVETGDFTNFTFTDKPVGEYNVTVVKDGYDTQTETVTLTKDSAEWVSFTLVQQFGTLQVNSTPSNASIYLNEVSTGEFTNYTFENKPVGEYNVTVVKDGYDSQTEMVNLTKDSTELVEFTLTGQTGTLQINSTPTNASIYLNDVDTGYFTNFTFTDKPAGIYNVTVVKGGYDTQTEMVNLTKDATELVDFTLVQQVGTLQVNSTPTNASIYLNDVATGDFTNFTFTDKPAGVYNVTVVKDGYDTQTETVTLTKDATELVEFTLVGQTGTLQVNSTPTNASIYLNDVATGDFTNFTFENKPVGEYNVTVVKDGYDTQTETVTLTKDVTELVEFTLVGQTGTLQVNSTPTNASIYLNDVATGDFTNFTFENKPVGEYNVTVVKDGYDTQTETVTLTKDATELVEFTLVGQTGTLQVTSTPTNASIYLNDVATGDFTNFTFENKPVGEYNVTVVKDGYDSQTETVTLTKDATELIEFTLVGQTGTLQVNSTPTNASIYLNNASTGELTNFTFTDKPVGEYNVTVVRDGYDSQTETVTLTKDATELVEFTLVGQTGTLQVNSTPSGARISLNGTDTGVLTNFTFADQPVGTYNVTVEKDGYAPATGIATVTTGTIETVDFTLVSHPGSIRVTSSPANATIWLDGENTGRLTNTTITGIAAGTHTFTVEKDGYLRPTNRSVTVVPDETSEVFFSLTQESGAIHVTSSPDNAWIWLDGCNTTFLTNTTLPDIPVGSHTVTVGKSGYTPVPAQTIEVTLDATSEATFTLTPVGTAPVASFTAAPRTGDAPLQVTFTNTSTGGPETWNWSFGDGTTSSDTDPVHTYEEEGTYTVTLTVASEYGEDTLTREDYICVSSTPAVTLTAPEGRLPANESAGFLVSASGLDNVTELTFTLAYDPALVTVDDAAPAPLTEDAVFEATIDNTGGVVTIAITDDTGITSDDTAAVANLTFRSAPEIEGLRQTASLTITDASVYAAGCPCPVVLEDGAIAVEARTSVDAPSGALPVESSRYLTVTAGGLNEVTTLSFIMEFNRTVMSVMDIRANATIPGLVVSSDVRNENGWLQVTAAAPDAITSEDAVSLIDMQVHSNGLPCECELRLINPQWTRTNATYRFDDMRPGWIIITPEQTALNDTLPVTVANMTFDDATQQVSINLTGNHNATITDDNTTILVHNPGIDITIHTSGLENRSSDWTGNCTGASIGNITNAVNLSGDVGAVNTGISANISGSLSGLTDPDTRLDVTITRGAVNETMGRLFQLGVQGEMGAELEEVAYTMEINKSAFGGINVSDAVIVMSASAAYVDAWGGADTFTVLSLSHDGVVSHLATTYTYADGIYTFTALSPDGFSYKALVAYSVNEAPVAKFSATPLTGNALLMVQFYDYSEGHPETWSWDFGDGTTSSEQNPVHTYTAVGTYDVALTITNPAGDNRAEEADYITVTNPMTVDFTATPVAGYPPLMVTFTDLTTGSPTAWLWDFGDGATSTEQHPVHTYQCIGFYTVSLTATNAYGALIMEKARYIGVTSQTSGDGDDTPTPAITPTPTPVPATAVPTAEPTVVSTPAMTNPDEFIETAQLPVGPSGAVERTVTIWADDITGYLTIDAGVTARGVSGILQENISIVAVPVTTIPASGVFDAIERPVSLYAYDCMPDGVTFTPPITLTFTLSEDEWALYGDEAETAWFNTTSGAWERIAGVPDADERTITIQVSHFSTYALFAETVPAVPVPDVTLTPAESSDGPALWPWGILIAAVVVAGGILSISRRRENKD</sequence>
<accession>A0A9X9T940</accession>
<dbReference type="InterPro" id="IPR008965">
    <property type="entry name" value="CBM2/CBM3_carb-bd_dom_sf"/>
</dbReference>
<gene>
    <name evidence="4" type="ORF">OU421_02520</name>
</gene>
<dbReference type="InterPro" id="IPR011493">
    <property type="entry name" value="GLUG"/>
</dbReference>
<dbReference type="EMBL" id="CP113361">
    <property type="protein sequence ID" value="WAI01767.1"/>
    <property type="molecule type" value="Genomic_DNA"/>
</dbReference>
<dbReference type="Pfam" id="PF07581">
    <property type="entry name" value="Glug"/>
    <property type="match status" value="4"/>
</dbReference>
<feature type="region of interest" description="Disordered" evidence="1">
    <location>
        <begin position="3324"/>
        <end position="3350"/>
    </location>
</feature>
<dbReference type="CDD" id="cd08547">
    <property type="entry name" value="Type_II_cohesin"/>
    <property type="match status" value="1"/>
</dbReference>
<keyword evidence="5" id="KW-1185">Reference proteome</keyword>
<dbReference type="Gene3D" id="2.60.40.10">
    <property type="entry name" value="Immunoglobulins"/>
    <property type="match status" value="3"/>
</dbReference>
<evidence type="ECO:0000313" key="4">
    <source>
        <dbReference type="EMBL" id="WAI01767.1"/>
    </source>
</evidence>
<dbReference type="Pfam" id="PF18911">
    <property type="entry name" value="PKD_4"/>
    <property type="match status" value="3"/>
</dbReference>
<evidence type="ECO:0000256" key="1">
    <source>
        <dbReference type="SAM" id="MobiDB-lite"/>
    </source>
</evidence>
<dbReference type="SUPFAM" id="SSF51126">
    <property type="entry name" value="Pectin lyase-like"/>
    <property type="match status" value="1"/>
</dbReference>
<protein>
    <submittedName>
        <fullName evidence="4">PEGA domain-containing protein</fullName>
    </submittedName>
</protein>
<dbReference type="GO" id="GO:0030246">
    <property type="term" value="F:carbohydrate binding"/>
    <property type="evidence" value="ECO:0007669"/>
    <property type="project" value="InterPro"/>
</dbReference>
<evidence type="ECO:0000259" key="3">
    <source>
        <dbReference type="PROSITE" id="PS50093"/>
    </source>
</evidence>
<dbReference type="PANTHER" id="PTHR36194:SF1">
    <property type="entry name" value="S-LAYER-LIKE PROTEIN"/>
    <property type="match status" value="1"/>
</dbReference>
<name>A0A9X9T940_METOG</name>
<dbReference type="KEGG" id="mou:OU421_02520"/>
<dbReference type="SUPFAM" id="SSF49384">
    <property type="entry name" value="Carbohydrate-binding domain"/>
    <property type="match status" value="1"/>
</dbReference>
<dbReference type="InterPro" id="IPR011050">
    <property type="entry name" value="Pectin_lyase_fold/virulence"/>
</dbReference>
<feature type="domain" description="PKD" evidence="3">
    <location>
        <begin position="3162"/>
        <end position="3245"/>
    </location>
</feature>
<feature type="domain" description="PKD" evidence="3">
    <location>
        <begin position="3244"/>
        <end position="3310"/>
    </location>
</feature>
<dbReference type="InterPro" id="IPR013229">
    <property type="entry name" value="PEGA"/>
</dbReference>
<keyword evidence="2" id="KW-1133">Transmembrane helix</keyword>
<dbReference type="Gene3D" id="2.160.20.110">
    <property type="match status" value="3"/>
</dbReference>
<dbReference type="Pfam" id="PF08308">
    <property type="entry name" value="PEGA"/>
    <property type="match status" value="18"/>
</dbReference>
<dbReference type="GeneID" id="76833940"/>
<feature type="transmembrane region" description="Helical" evidence="2">
    <location>
        <begin position="3540"/>
        <end position="3559"/>
    </location>
</feature>
<dbReference type="SMART" id="SM00089">
    <property type="entry name" value="PKD"/>
    <property type="match status" value="3"/>
</dbReference>
<dbReference type="InterPro" id="IPR008969">
    <property type="entry name" value="CarboxyPept-like_regulatory"/>
</dbReference>